<accession>A0A5B6THY2</accession>
<keyword evidence="9" id="KW-1185">Reference proteome</keyword>
<dbReference type="NCBIfam" id="TIGR01221">
    <property type="entry name" value="rmlC"/>
    <property type="match status" value="1"/>
</dbReference>
<evidence type="ECO:0000256" key="6">
    <source>
        <dbReference type="PIRSR" id="PIRSR600888-3"/>
    </source>
</evidence>
<comment type="function">
    <text evidence="2 7">Catalyzes the epimerization of the C3' and C5'positions of dTDP-6-deoxy-D-xylo-4-hexulose, forming dTDP-6-deoxy-L-lyxo-4-hexulose.</text>
</comment>
<dbReference type="GO" id="GO:0008830">
    <property type="term" value="F:dTDP-4-dehydrorhamnose 3,5-epimerase activity"/>
    <property type="evidence" value="ECO:0007669"/>
    <property type="project" value="UniProtKB-UniRule"/>
</dbReference>
<name>A0A5B6THY2_9BACT</name>
<comment type="subunit">
    <text evidence="7">Homodimer.</text>
</comment>
<comment type="catalytic activity">
    <reaction evidence="1 7">
        <text>dTDP-4-dehydro-6-deoxy-alpha-D-glucose = dTDP-4-dehydro-beta-L-rhamnose</text>
        <dbReference type="Rhea" id="RHEA:16969"/>
        <dbReference type="ChEBI" id="CHEBI:57649"/>
        <dbReference type="ChEBI" id="CHEBI:62830"/>
        <dbReference type="EC" id="5.1.3.13"/>
    </reaction>
</comment>
<reference evidence="8 9" key="1">
    <citation type="submission" date="2019-07" db="EMBL/GenBank/DDBJ databases">
        <title>Rufibacter sp. nov., isolated from lake sediment.</title>
        <authorList>
            <person name="Qu J.-H."/>
        </authorList>
    </citation>
    <scope>NUCLEOTIDE SEQUENCE [LARGE SCALE GENOMIC DNA]</scope>
    <source>
        <strain evidence="8 9">NBS58-1</strain>
    </source>
</reference>
<evidence type="ECO:0000256" key="7">
    <source>
        <dbReference type="RuleBase" id="RU364069"/>
    </source>
</evidence>
<protein>
    <recommendedName>
        <fullName evidence="4 7">dTDP-4-dehydrorhamnose 3,5-epimerase</fullName>
        <ecNumber evidence="3 7">5.1.3.13</ecNumber>
    </recommendedName>
    <alternativeName>
        <fullName evidence="7">Thymidine diphospho-4-keto-rhamnose 3,5-epimerase</fullName>
    </alternativeName>
</protein>
<sequence>MQVRNFPLAGVMEITPRIFADDRGAFLETFSERMFAEAGICETFVQDNLSISKKGVLRGLHFQRPPFAQAKLVSVTVGKALDVVVDIRKDSPTYGQHVTCLLDAEKRNSFFIPVGFAHGFVALEEGTIFQYKCSNYYHKDSEGGLLWNDPALGIEWGIDKPLVSEKDEILPTLEGFDSPF</sequence>
<dbReference type="GO" id="GO:0000271">
    <property type="term" value="P:polysaccharide biosynthetic process"/>
    <property type="evidence" value="ECO:0007669"/>
    <property type="project" value="TreeGrafter"/>
</dbReference>
<dbReference type="EMBL" id="VKKY01000001">
    <property type="protein sequence ID" value="KAA3439873.1"/>
    <property type="molecule type" value="Genomic_DNA"/>
</dbReference>
<feature type="active site" description="Proton donor" evidence="5">
    <location>
        <position position="131"/>
    </location>
</feature>
<dbReference type="GO" id="GO:0005829">
    <property type="term" value="C:cytosol"/>
    <property type="evidence" value="ECO:0007669"/>
    <property type="project" value="TreeGrafter"/>
</dbReference>
<evidence type="ECO:0000313" key="8">
    <source>
        <dbReference type="EMBL" id="KAA3439873.1"/>
    </source>
</evidence>
<dbReference type="Pfam" id="PF00908">
    <property type="entry name" value="dTDP_sugar_isom"/>
    <property type="match status" value="1"/>
</dbReference>
<dbReference type="CDD" id="cd00438">
    <property type="entry name" value="cupin_RmlC"/>
    <property type="match status" value="1"/>
</dbReference>
<evidence type="ECO:0000313" key="9">
    <source>
        <dbReference type="Proteomes" id="UP000324133"/>
    </source>
</evidence>
<evidence type="ECO:0000256" key="4">
    <source>
        <dbReference type="ARBA" id="ARBA00019595"/>
    </source>
</evidence>
<dbReference type="Proteomes" id="UP000324133">
    <property type="component" value="Unassembled WGS sequence"/>
</dbReference>
<dbReference type="PANTHER" id="PTHR21047:SF2">
    <property type="entry name" value="THYMIDINE DIPHOSPHO-4-KETO-RHAMNOSE 3,5-EPIMERASE"/>
    <property type="match status" value="1"/>
</dbReference>
<dbReference type="SUPFAM" id="SSF51182">
    <property type="entry name" value="RmlC-like cupins"/>
    <property type="match status" value="1"/>
</dbReference>
<dbReference type="PANTHER" id="PTHR21047">
    <property type="entry name" value="DTDP-6-DEOXY-D-GLUCOSE-3,5 EPIMERASE"/>
    <property type="match status" value="1"/>
</dbReference>
<dbReference type="Gene3D" id="2.60.120.10">
    <property type="entry name" value="Jelly Rolls"/>
    <property type="match status" value="1"/>
</dbReference>
<feature type="site" description="Participates in a stacking interaction with the thymidine ring of dTDP-4-oxo-6-deoxyglucose" evidence="6">
    <location>
        <position position="137"/>
    </location>
</feature>
<feature type="active site" description="Proton acceptor" evidence="5">
    <location>
        <position position="61"/>
    </location>
</feature>
<dbReference type="RefSeq" id="WP_149089513.1">
    <property type="nucleotide sequence ID" value="NZ_VKKY01000001.1"/>
</dbReference>
<evidence type="ECO:0000256" key="5">
    <source>
        <dbReference type="PIRSR" id="PIRSR600888-1"/>
    </source>
</evidence>
<comment type="caution">
    <text evidence="8">The sequence shown here is derived from an EMBL/GenBank/DDBJ whole genome shotgun (WGS) entry which is preliminary data.</text>
</comment>
<evidence type="ECO:0000256" key="3">
    <source>
        <dbReference type="ARBA" id="ARBA00012098"/>
    </source>
</evidence>
<dbReference type="UniPathway" id="UPA00124"/>
<evidence type="ECO:0000256" key="1">
    <source>
        <dbReference type="ARBA" id="ARBA00001298"/>
    </source>
</evidence>
<keyword evidence="7 8" id="KW-0413">Isomerase</keyword>
<dbReference type="InterPro" id="IPR014710">
    <property type="entry name" value="RmlC-like_jellyroll"/>
</dbReference>
<dbReference type="AlphaFoldDB" id="A0A5B6THY2"/>
<dbReference type="InterPro" id="IPR011051">
    <property type="entry name" value="RmlC_Cupin_sf"/>
</dbReference>
<comment type="similarity">
    <text evidence="7">Belongs to the dTDP-4-dehydrorhamnose 3,5-epimerase family.</text>
</comment>
<dbReference type="GO" id="GO:0019305">
    <property type="term" value="P:dTDP-rhamnose biosynthetic process"/>
    <property type="evidence" value="ECO:0007669"/>
    <property type="project" value="UniProtKB-UniRule"/>
</dbReference>
<organism evidence="8 9">
    <name type="scientific">Rufibacter hautae</name>
    <dbReference type="NCBI Taxonomy" id="2595005"/>
    <lineage>
        <taxon>Bacteria</taxon>
        <taxon>Pseudomonadati</taxon>
        <taxon>Bacteroidota</taxon>
        <taxon>Cytophagia</taxon>
        <taxon>Cytophagales</taxon>
        <taxon>Hymenobacteraceae</taxon>
        <taxon>Rufibacter</taxon>
    </lineage>
</organism>
<evidence type="ECO:0000256" key="2">
    <source>
        <dbReference type="ARBA" id="ARBA00001997"/>
    </source>
</evidence>
<comment type="pathway">
    <text evidence="7">Carbohydrate biosynthesis; dTDP-L-rhamnose biosynthesis.</text>
</comment>
<proteinExistence type="inferred from homology"/>
<dbReference type="EC" id="5.1.3.13" evidence="3 7"/>
<gene>
    <name evidence="8" type="primary">rfbC</name>
    <name evidence="8" type="ORF">FOA19_04160</name>
</gene>
<dbReference type="InterPro" id="IPR000888">
    <property type="entry name" value="RmlC-like"/>
</dbReference>
<dbReference type="OrthoDB" id="9800680at2"/>